<dbReference type="Gene3D" id="3.40.50.300">
    <property type="entry name" value="P-loop containing nucleotide triphosphate hydrolases"/>
    <property type="match status" value="3"/>
</dbReference>
<feature type="domain" description="Helicase ATP-binding" evidence="13">
    <location>
        <begin position="14"/>
        <end position="109"/>
    </location>
</feature>
<dbReference type="CDD" id="cd18790">
    <property type="entry name" value="SF2_C_UvrB"/>
    <property type="match status" value="1"/>
</dbReference>
<dbReference type="Pfam" id="PF17757">
    <property type="entry name" value="UvrB_inter"/>
    <property type="match status" value="1"/>
</dbReference>
<keyword evidence="4" id="KW-0547">Nucleotide-binding</keyword>
<feature type="domain" description="Helicase C-terminal" evidence="14">
    <location>
        <begin position="417"/>
        <end position="583"/>
    </location>
</feature>
<keyword evidence="8" id="KW-0267">Excision nuclease</keyword>
<evidence type="ECO:0000259" key="13">
    <source>
        <dbReference type="PROSITE" id="PS51192"/>
    </source>
</evidence>
<dbReference type="Pfam" id="PF02151">
    <property type="entry name" value="UVR"/>
    <property type="match status" value="1"/>
</dbReference>
<evidence type="ECO:0000256" key="1">
    <source>
        <dbReference type="ARBA" id="ARBA00004496"/>
    </source>
</evidence>
<feature type="domain" description="UVR" evidence="12">
    <location>
        <begin position="609"/>
        <end position="644"/>
    </location>
</feature>
<evidence type="ECO:0000259" key="12">
    <source>
        <dbReference type="PROSITE" id="PS50151"/>
    </source>
</evidence>
<dbReference type="InterPro" id="IPR004807">
    <property type="entry name" value="UvrB"/>
</dbReference>
<reference evidence="15" key="1">
    <citation type="submission" date="2023-03" db="EMBL/GenBank/DDBJ databases">
        <authorList>
            <person name="Steffen K."/>
            <person name="Cardenas P."/>
        </authorList>
    </citation>
    <scope>NUCLEOTIDE SEQUENCE</scope>
</reference>
<gene>
    <name evidence="15" type="ORF">GBAR_LOCUS18984</name>
</gene>
<dbReference type="GO" id="GO:0009380">
    <property type="term" value="C:excinuclease repair complex"/>
    <property type="evidence" value="ECO:0007669"/>
    <property type="project" value="InterPro"/>
</dbReference>
<evidence type="ECO:0000256" key="7">
    <source>
        <dbReference type="ARBA" id="ARBA00022840"/>
    </source>
</evidence>
<comment type="caution">
    <text evidence="15">The sequence shown here is derived from an EMBL/GenBank/DDBJ whole genome shotgun (WGS) entry which is preliminary data.</text>
</comment>
<dbReference type="InterPro" id="IPR006935">
    <property type="entry name" value="Helicase/UvrB_N"/>
</dbReference>
<evidence type="ECO:0000256" key="6">
    <source>
        <dbReference type="ARBA" id="ARBA00022769"/>
    </source>
</evidence>
<dbReference type="InterPro" id="IPR027417">
    <property type="entry name" value="P-loop_NTPase"/>
</dbReference>
<evidence type="ECO:0000256" key="11">
    <source>
        <dbReference type="ARBA" id="ARBA00029504"/>
    </source>
</evidence>
<dbReference type="EMBL" id="CASHTH010002683">
    <property type="protein sequence ID" value="CAI8033664.1"/>
    <property type="molecule type" value="Genomic_DNA"/>
</dbReference>
<dbReference type="Proteomes" id="UP001174909">
    <property type="component" value="Unassembled WGS sequence"/>
</dbReference>
<dbReference type="SMART" id="SM00487">
    <property type="entry name" value="DEXDc"/>
    <property type="match status" value="1"/>
</dbReference>
<dbReference type="InterPro" id="IPR041471">
    <property type="entry name" value="UvrB_inter"/>
</dbReference>
<keyword evidence="7" id="KW-0067">ATP-binding</keyword>
<evidence type="ECO:0000256" key="8">
    <source>
        <dbReference type="ARBA" id="ARBA00022881"/>
    </source>
</evidence>
<dbReference type="GO" id="GO:0016887">
    <property type="term" value="F:ATP hydrolysis activity"/>
    <property type="evidence" value="ECO:0007669"/>
    <property type="project" value="InterPro"/>
</dbReference>
<dbReference type="NCBIfam" id="TIGR00631">
    <property type="entry name" value="uvrb"/>
    <property type="match status" value="1"/>
</dbReference>
<name>A0AA35SQC5_GEOBA</name>
<dbReference type="InterPro" id="IPR001650">
    <property type="entry name" value="Helicase_C-like"/>
</dbReference>
<dbReference type="GO" id="GO:0006289">
    <property type="term" value="P:nucleotide-excision repair"/>
    <property type="evidence" value="ECO:0007669"/>
    <property type="project" value="InterPro"/>
</dbReference>
<dbReference type="GO" id="GO:0005524">
    <property type="term" value="F:ATP binding"/>
    <property type="evidence" value="ECO:0007669"/>
    <property type="project" value="UniProtKB-KW"/>
</dbReference>
<dbReference type="InterPro" id="IPR036876">
    <property type="entry name" value="UVR_dom_sf"/>
</dbReference>
<keyword evidence="16" id="KW-1185">Reference proteome</keyword>
<dbReference type="PROSITE" id="PS51194">
    <property type="entry name" value="HELICASE_CTER"/>
    <property type="match status" value="1"/>
</dbReference>
<evidence type="ECO:0000256" key="2">
    <source>
        <dbReference type="ARBA" id="ARBA00008533"/>
    </source>
</evidence>
<comment type="similarity">
    <text evidence="2">Belongs to the UvrB family.</text>
</comment>
<evidence type="ECO:0000313" key="15">
    <source>
        <dbReference type="EMBL" id="CAI8033664.1"/>
    </source>
</evidence>
<dbReference type="NCBIfam" id="NF003673">
    <property type="entry name" value="PRK05298.1"/>
    <property type="match status" value="1"/>
</dbReference>
<dbReference type="GO" id="GO:0005737">
    <property type="term" value="C:cytoplasm"/>
    <property type="evidence" value="ECO:0007669"/>
    <property type="project" value="UniProtKB-SubCell"/>
</dbReference>
<evidence type="ECO:0000256" key="3">
    <source>
        <dbReference type="ARBA" id="ARBA00022490"/>
    </source>
</evidence>
<dbReference type="PROSITE" id="PS51192">
    <property type="entry name" value="HELICASE_ATP_BIND_1"/>
    <property type="match status" value="1"/>
</dbReference>
<dbReference type="PROSITE" id="PS50151">
    <property type="entry name" value="UVR"/>
    <property type="match status" value="1"/>
</dbReference>
<dbReference type="PANTHER" id="PTHR24029">
    <property type="entry name" value="UVRABC SYSTEM PROTEIN B"/>
    <property type="match status" value="1"/>
</dbReference>
<dbReference type="SUPFAM" id="SSF46600">
    <property type="entry name" value="C-terminal UvrC-binding domain of UvrB"/>
    <property type="match status" value="1"/>
</dbReference>
<evidence type="ECO:0000256" key="4">
    <source>
        <dbReference type="ARBA" id="ARBA00022741"/>
    </source>
</evidence>
<comment type="subcellular location">
    <subcellularLocation>
        <location evidence="1">Cytoplasm</location>
    </subcellularLocation>
</comment>
<keyword evidence="9" id="KW-0234">DNA repair</keyword>
<dbReference type="CDD" id="cd17916">
    <property type="entry name" value="DEXHc_UvrB"/>
    <property type="match status" value="1"/>
</dbReference>
<sequence>MTGDQPQAVARLAEGVRNDLTYQTMLGVTGSGKTFTMANIVQEVQRPTLVMAHNKTLAAQLASEFKEFFPHNAVEYFVSYYDYYQPEAYVPQSDTYIEKDSSVNEELDKPCLSAKCPPDYTTGCPVVALFSLIYGLGDPRDYFNLVAQVKVGEEQSRSRLMRQLVDMQYERNDMNLARGKFRIRGDTLEIIPAYEEAAVRVQFWGDEVERIVQLDPLTGEMLADMAEIAIYPANHFVTSKDKLDAAVNDIRVELEERLAELRAGGKILEAARLESRTHYDLEMLQETGFCSGVENYSRHLARRAAGSSPWTLLDYFPEDYLMFVDESHMTLPQVRGMYHGDMSRKRTLVDFGFRLPSAMDNRPLNFEEYEDHINQVVYVSATPGPFEMKRSAMTVEQVIRPTGLLDPTVEVKPTEGQIDDLLQQIKERIERSERCLVTTLTKRMAEELADYLSEMGIRNNYLHSDIQTLDRIEILRDLRLGVFDVIVGINLLREGLDLPEVSLVAILDADKEGYLRSNTSLIQTIGRAARHANGQVIMYADRITDSMRQAIDETNRRRAIQDAFNKQHGIEPQSIQKEVHDITEGIKTISENRARYQVVRSEMSRADMYRVVKDLEGQMKEAAKSLQFEKAAQFRDEIFELRRLLVLEEKVLTPAAFGAEE</sequence>
<dbReference type="PANTHER" id="PTHR24029:SF0">
    <property type="entry name" value="UVRABC SYSTEM PROTEIN B"/>
    <property type="match status" value="1"/>
</dbReference>
<evidence type="ECO:0000256" key="5">
    <source>
        <dbReference type="ARBA" id="ARBA00022763"/>
    </source>
</evidence>
<dbReference type="AlphaFoldDB" id="A0AA35SQC5"/>
<dbReference type="Pfam" id="PF00271">
    <property type="entry name" value="Helicase_C"/>
    <property type="match status" value="1"/>
</dbReference>
<dbReference type="SUPFAM" id="SSF52540">
    <property type="entry name" value="P-loop containing nucleoside triphosphate hydrolases"/>
    <property type="match status" value="2"/>
</dbReference>
<evidence type="ECO:0000313" key="16">
    <source>
        <dbReference type="Proteomes" id="UP001174909"/>
    </source>
</evidence>
<dbReference type="InterPro" id="IPR024759">
    <property type="entry name" value="UvrB_YAD/RRR_dom"/>
</dbReference>
<dbReference type="Pfam" id="PF04851">
    <property type="entry name" value="ResIII"/>
    <property type="match status" value="1"/>
</dbReference>
<dbReference type="Gene3D" id="4.10.860.10">
    <property type="entry name" value="UVR domain"/>
    <property type="match status" value="1"/>
</dbReference>
<dbReference type="SMART" id="SM00490">
    <property type="entry name" value="HELICc"/>
    <property type="match status" value="1"/>
</dbReference>
<keyword evidence="5" id="KW-0227">DNA damage</keyword>
<dbReference type="InterPro" id="IPR014001">
    <property type="entry name" value="Helicase_ATP-bd"/>
</dbReference>
<evidence type="ECO:0000256" key="10">
    <source>
        <dbReference type="ARBA" id="ARBA00026033"/>
    </source>
</evidence>
<comment type="subunit">
    <text evidence="10">Forms a heterotetramer with UvrA during the search for lesions. Interacts with UvrC in an incision complex.</text>
</comment>
<dbReference type="Pfam" id="PF12344">
    <property type="entry name" value="UvrB"/>
    <property type="match status" value="1"/>
</dbReference>
<protein>
    <recommendedName>
        <fullName evidence="11">UvrABC system protein B</fullName>
    </recommendedName>
</protein>
<dbReference type="HAMAP" id="MF_00204">
    <property type="entry name" value="UvrB"/>
    <property type="match status" value="1"/>
</dbReference>
<proteinExistence type="inferred from homology"/>
<dbReference type="InterPro" id="IPR001943">
    <property type="entry name" value="UVR_dom"/>
</dbReference>
<accession>A0AA35SQC5</accession>
<dbReference type="GO" id="GO:0003677">
    <property type="term" value="F:DNA binding"/>
    <property type="evidence" value="ECO:0007669"/>
    <property type="project" value="InterPro"/>
</dbReference>
<organism evidence="15 16">
    <name type="scientific">Geodia barretti</name>
    <name type="common">Barrett's horny sponge</name>
    <dbReference type="NCBI Taxonomy" id="519541"/>
    <lineage>
        <taxon>Eukaryota</taxon>
        <taxon>Metazoa</taxon>
        <taxon>Porifera</taxon>
        <taxon>Demospongiae</taxon>
        <taxon>Heteroscleromorpha</taxon>
        <taxon>Tetractinellida</taxon>
        <taxon>Astrophorina</taxon>
        <taxon>Geodiidae</taxon>
        <taxon>Geodia</taxon>
    </lineage>
</organism>
<evidence type="ECO:0000259" key="14">
    <source>
        <dbReference type="PROSITE" id="PS51194"/>
    </source>
</evidence>
<keyword evidence="3" id="KW-0963">Cytoplasm</keyword>
<evidence type="ECO:0000256" key="9">
    <source>
        <dbReference type="ARBA" id="ARBA00023204"/>
    </source>
</evidence>
<keyword evidence="6" id="KW-0228">DNA excision</keyword>
<dbReference type="GO" id="GO:0004518">
    <property type="term" value="F:nuclease activity"/>
    <property type="evidence" value="ECO:0007669"/>
    <property type="project" value="UniProtKB-KW"/>
</dbReference>